<organism evidence="4 5">
    <name type="scientific">Clostridium simiarum</name>
    <dbReference type="NCBI Taxonomy" id="2841506"/>
    <lineage>
        <taxon>Bacteria</taxon>
        <taxon>Bacillati</taxon>
        <taxon>Bacillota</taxon>
        <taxon>Clostridia</taxon>
        <taxon>Eubacteriales</taxon>
        <taxon>Clostridiaceae</taxon>
        <taxon>Clostridium</taxon>
    </lineage>
</organism>
<dbReference type="PIRSF" id="PIRSF001123">
    <property type="entry name" value="PepA_GA"/>
    <property type="match status" value="1"/>
</dbReference>
<dbReference type="RefSeq" id="WP_216457932.1">
    <property type="nucleotide sequence ID" value="NZ_JAHLQL010000008.1"/>
</dbReference>
<reference evidence="4 5" key="1">
    <citation type="submission" date="2021-06" db="EMBL/GenBank/DDBJ databases">
        <authorList>
            <person name="Sun Q."/>
            <person name="Li D."/>
        </authorList>
    </citation>
    <scope>NUCLEOTIDE SEQUENCE [LARGE SCALE GENOMIC DNA]</scope>
    <source>
        <strain evidence="4 5">MSJ-4</strain>
    </source>
</reference>
<dbReference type="InterPro" id="IPR008007">
    <property type="entry name" value="Peptidase_M42"/>
</dbReference>
<comment type="similarity">
    <text evidence="3">Belongs to the peptidase M42 family.</text>
</comment>
<dbReference type="PANTHER" id="PTHR32481:SF0">
    <property type="entry name" value="AMINOPEPTIDASE YPDE-RELATED"/>
    <property type="match status" value="1"/>
</dbReference>
<proteinExistence type="inferred from homology"/>
<comment type="caution">
    <text evidence="4">The sequence shown here is derived from an EMBL/GenBank/DDBJ whole genome shotgun (WGS) entry which is preliminary data.</text>
</comment>
<evidence type="ECO:0000313" key="4">
    <source>
        <dbReference type="EMBL" id="MBU5593259.1"/>
    </source>
</evidence>
<evidence type="ECO:0008006" key="6">
    <source>
        <dbReference type="Google" id="ProtNLM"/>
    </source>
</evidence>
<protein>
    <recommendedName>
        <fullName evidence="6">Aminopeptidase YsdC</fullName>
    </recommendedName>
</protein>
<sequence>MDALLNRLINAFGVSGHEDEVKKVIEEEVKSMGFDCEEDKMGNLIVYLTETPGTKDKLMFCAHMDSMGLIANYIDDKGFVRVGALGDFEAANMINNFVTFENGTLGRICSAKKDAGIEDLFIDLGVKNREEALALIKEGNVAKFNGAVLEIGDNLVAPYMDNRIGCYILLKVLENLAENIKNHENYLENLNREYYFVFSTQNKLGGRGARAAAYHIEPDYSIVIDAEIAGDYPGGKSNISLEEGPSIKIIDRTLVVHHKAKEILEKSAQESDIKVQYSVGEEGTDGATIHKERSGVKTAVLSVPCRYIHTNEEMINIQDIKNSIKLILGLI</sequence>
<dbReference type="EMBL" id="JAHLQL010000008">
    <property type="protein sequence ID" value="MBU5593259.1"/>
    <property type="molecule type" value="Genomic_DNA"/>
</dbReference>
<keyword evidence="2" id="KW-0378">Hydrolase</keyword>
<accession>A0ABS6F5X1</accession>
<gene>
    <name evidence="4" type="ORF">KQI89_16035</name>
</gene>
<dbReference type="InterPro" id="IPR051464">
    <property type="entry name" value="Peptidase_M42_aminopept"/>
</dbReference>
<dbReference type="Proteomes" id="UP000736583">
    <property type="component" value="Unassembled WGS sequence"/>
</dbReference>
<keyword evidence="1" id="KW-0479">Metal-binding</keyword>
<keyword evidence="5" id="KW-1185">Reference proteome</keyword>
<dbReference type="PANTHER" id="PTHR32481">
    <property type="entry name" value="AMINOPEPTIDASE"/>
    <property type="match status" value="1"/>
</dbReference>
<evidence type="ECO:0000313" key="5">
    <source>
        <dbReference type="Proteomes" id="UP000736583"/>
    </source>
</evidence>
<evidence type="ECO:0000256" key="2">
    <source>
        <dbReference type="ARBA" id="ARBA00022801"/>
    </source>
</evidence>
<evidence type="ECO:0000256" key="3">
    <source>
        <dbReference type="PIRNR" id="PIRNR001123"/>
    </source>
</evidence>
<name>A0ABS6F5X1_9CLOT</name>
<evidence type="ECO:0000256" key="1">
    <source>
        <dbReference type="ARBA" id="ARBA00022723"/>
    </source>
</evidence>
<dbReference type="Pfam" id="PF05343">
    <property type="entry name" value="Peptidase_M42"/>
    <property type="match status" value="1"/>
</dbReference>